<sequence length="130" mass="14274">MNAHRAAPPDTGLPETPGIPPDPETPAELRERIEHTRRELGDTLEELAARTDVRALAHRRASEAARAGRRNARPLAAVGGAVVAVAVAVLVIRQRRHGGGRVQARPWQRLAVRDPRPPASLRRLVARRLR</sequence>
<dbReference type="Pfam" id="PF12277">
    <property type="entry name" value="DUF3618"/>
    <property type="match status" value="1"/>
</dbReference>
<dbReference type="EMBL" id="JBHUFU010000001">
    <property type="protein sequence ID" value="MFD1828594.1"/>
    <property type="molecule type" value="Genomic_DNA"/>
</dbReference>
<gene>
    <name evidence="3" type="ORF">ACFSJS_02800</name>
</gene>
<feature type="region of interest" description="Disordered" evidence="1">
    <location>
        <begin position="1"/>
        <end position="30"/>
    </location>
</feature>
<dbReference type="RefSeq" id="WP_380896252.1">
    <property type="nucleotide sequence ID" value="NZ_JBHUFU010000001.1"/>
</dbReference>
<dbReference type="Proteomes" id="UP001597365">
    <property type="component" value="Unassembled WGS sequence"/>
</dbReference>
<keyword evidence="2" id="KW-0812">Transmembrane</keyword>
<keyword evidence="2" id="KW-1133">Transmembrane helix</keyword>
<accession>A0ABW4PE79</accession>
<evidence type="ECO:0000313" key="3">
    <source>
        <dbReference type="EMBL" id="MFD1828594.1"/>
    </source>
</evidence>
<feature type="transmembrane region" description="Helical" evidence="2">
    <location>
        <begin position="75"/>
        <end position="92"/>
    </location>
</feature>
<evidence type="ECO:0000256" key="1">
    <source>
        <dbReference type="SAM" id="MobiDB-lite"/>
    </source>
</evidence>
<organism evidence="3 4">
    <name type="scientific">Streptomyces desertarenae</name>
    <dbReference type="NCBI Taxonomy" id="2666184"/>
    <lineage>
        <taxon>Bacteria</taxon>
        <taxon>Bacillati</taxon>
        <taxon>Actinomycetota</taxon>
        <taxon>Actinomycetes</taxon>
        <taxon>Kitasatosporales</taxon>
        <taxon>Streptomycetaceae</taxon>
        <taxon>Streptomyces</taxon>
    </lineage>
</organism>
<keyword evidence="4" id="KW-1185">Reference proteome</keyword>
<evidence type="ECO:0000313" key="4">
    <source>
        <dbReference type="Proteomes" id="UP001597365"/>
    </source>
</evidence>
<proteinExistence type="predicted"/>
<keyword evidence="2" id="KW-0472">Membrane</keyword>
<name>A0ABW4PE79_9ACTN</name>
<dbReference type="InterPro" id="IPR022062">
    <property type="entry name" value="DUF3618"/>
</dbReference>
<reference evidence="4" key="1">
    <citation type="journal article" date="2019" name="Int. J. Syst. Evol. Microbiol.">
        <title>The Global Catalogue of Microorganisms (GCM) 10K type strain sequencing project: providing services to taxonomists for standard genome sequencing and annotation.</title>
        <authorList>
            <consortium name="The Broad Institute Genomics Platform"/>
            <consortium name="The Broad Institute Genome Sequencing Center for Infectious Disease"/>
            <person name="Wu L."/>
            <person name="Ma J."/>
        </authorList>
    </citation>
    <scope>NUCLEOTIDE SEQUENCE [LARGE SCALE GENOMIC DNA]</scope>
    <source>
        <strain evidence="4">CGMCC 4.7455</strain>
    </source>
</reference>
<comment type="caution">
    <text evidence="3">The sequence shown here is derived from an EMBL/GenBank/DDBJ whole genome shotgun (WGS) entry which is preliminary data.</text>
</comment>
<evidence type="ECO:0000256" key="2">
    <source>
        <dbReference type="SAM" id="Phobius"/>
    </source>
</evidence>
<protein>
    <submittedName>
        <fullName evidence="3">DUF3618 domain-containing protein</fullName>
    </submittedName>
</protein>